<evidence type="ECO:0000259" key="3">
    <source>
        <dbReference type="PROSITE" id="PS51898"/>
    </source>
</evidence>
<feature type="domain" description="Tyr recombinase" evidence="3">
    <location>
        <begin position="1"/>
        <end position="194"/>
    </location>
</feature>
<dbReference type="InterPro" id="IPR011010">
    <property type="entry name" value="DNA_brk_join_enz"/>
</dbReference>
<dbReference type="GO" id="GO:0003677">
    <property type="term" value="F:DNA binding"/>
    <property type="evidence" value="ECO:0007669"/>
    <property type="project" value="InterPro"/>
</dbReference>
<dbReference type="EMBL" id="MIGB01000006">
    <property type="protein sequence ID" value="OSY42186.1"/>
    <property type="molecule type" value="Genomic_DNA"/>
</dbReference>
<dbReference type="Pfam" id="PF00589">
    <property type="entry name" value="Phage_integrase"/>
    <property type="match status" value="1"/>
</dbReference>
<accession>A0A1Y2N3Z7</accession>
<sequence length="211" mass="23428">MALALGLRQGESLGLRWQDVDLVDGFIVVRRNRLRPKWAHGCGGTCERKQAGRCPQRQALRPETAETKSEAGRRGIGLPDPLVKLLREHANEQHDEKSRAADLWVDTDYVFTTETGSVLHPRTDTKKWKQLLVRAAVPERRLHDARHTAATVLLLLGVTERAVMGVMGVMGWSNTAMAARYQHITSAVRQDVASRVGGLLWQTPDGPPTTT</sequence>
<dbReference type="PANTHER" id="PTHR30349">
    <property type="entry name" value="PHAGE INTEGRASE-RELATED"/>
    <property type="match status" value="1"/>
</dbReference>
<evidence type="ECO:0000256" key="2">
    <source>
        <dbReference type="SAM" id="MobiDB-lite"/>
    </source>
</evidence>
<dbReference type="Gene3D" id="1.10.443.10">
    <property type="entry name" value="Intergrase catalytic core"/>
    <property type="match status" value="1"/>
</dbReference>
<proteinExistence type="predicted"/>
<dbReference type="InterPro" id="IPR002104">
    <property type="entry name" value="Integrase_catalytic"/>
</dbReference>
<protein>
    <submittedName>
        <fullName evidence="4">Tyrosine recombinase XerC</fullName>
    </submittedName>
</protein>
<dbReference type="InterPro" id="IPR050090">
    <property type="entry name" value="Tyrosine_recombinase_XerCD"/>
</dbReference>
<reference evidence="4 5" key="1">
    <citation type="submission" date="2016-09" db="EMBL/GenBank/DDBJ databases">
        <title>Pseudonocardia autotrophica DSM535, a candidate organism with high potential of specific P450 cytochromes.</title>
        <authorList>
            <person name="Grumaz C."/>
            <person name="Vainshtein Y."/>
            <person name="Kirstahler P."/>
            <person name="Sohn K."/>
        </authorList>
    </citation>
    <scope>NUCLEOTIDE SEQUENCE [LARGE SCALE GENOMIC DNA]</scope>
    <source>
        <strain evidence="4 5">DSM 535</strain>
    </source>
</reference>
<feature type="compositionally biased region" description="Basic and acidic residues" evidence="2">
    <location>
        <begin position="63"/>
        <end position="73"/>
    </location>
</feature>
<organism evidence="4 5">
    <name type="scientific">Pseudonocardia autotrophica</name>
    <name type="common">Amycolata autotrophica</name>
    <name type="synonym">Nocardia autotrophica</name>
    <dbReference type="NCBI Taxonomy" id="2074"/>
    <lineage>
        <taxon>Bacteria</taxon>
        <taxon>Bacillati</taxon>
        <taxon>Actinomycetota</taxon>
        <taxon>Actinomycetes</taxon>
        <taxon>Pseudonocardiales</taxon>
        <taxon>Pseudonocardiaceae</taxon>
        <taxon>Pseudonocardia</taxon>
    </lineage>
</organism>
<dbReference type="AlphaFoldDB" id="A0A1Y2N3Z7"/>
<dbReference type="PROSITE" id="PS51898">
    <property type="entry name" value="TYR_RECOMBINASE"/>
    <property type="match status" value="1"/>
</dbReference>
<dbReference type="STRING" id="2074.BG845_01684"/>
<dbReference type="PANTHER" id="PTHR30349:SF91">
    <property type="entry name" value="INTA PROTEIN"/>
    <property type="match status" value="1"/>
</dbReference>
<keyword evidence="1" id="KW-0233">DNA recombination</keyword>
<evidence type="ECO:0000313" key="5">
    <source>
        <dbReference type="Proteomes" id="UP000194360"/>
    </source>
</evidence>
<comment type="caution">
    <text evidence="4">The sequence shown here is derived from an EMBL/GenBank/DDBJ whole genome shotgun (WGS) entry which is preliminary data.</text>
</comment>
<feature type="region of interest" description="Disordered" evidence="2">
    <location>
        <begin position="49"/>
        <end position="77"/>
    </location>
</feature>
<dbReference type="GO" id="GO:0015074">
    <property type="term" value="P:DNA integration"/>
    <property type="evidence" value="ECO:0007669"/>
    <property type="project" value="InterPro"/>
</dbReference>
<keyword evidence="5" id="KW-1185">Reference proteome</keyword>
<dbReference type="GO" id="GO:0006310">
    <property type="term" value="P:DNA recombination"/>
    <property type="evidence" value="ECO:0007669"/>
    <property type="project" value="UniProtKB-KW"/>
</dbReference>
<name>A0A1Y2N3Z7_PSEAH</name>
<dbReference type="InterPro" id="IPR013762">
    <property type="entry name" value="Integrase-like_cat_sf"/>
</dbReference>
<dbReference type="Proteomes" id="UP000194360">
    <property type="component" value="Unassembled WGS sequence"/>
</dbReference>
<gene>
    <name evidence="4" type="primary">xerC_2</name>
    <name evidence="4" type="ORF">BG845_01684</name>
</gene>
<dbReference type="CDD" id="cd01189">
    <property type="entry name" value="INT_ICEBs1_C_like"/>
    <property type="match status" value="1"/>
</dbReference>
<evidence type="ECO:0000256" key="1">
    <source>
        <dbReference type="ARBA" id="ARBA00023172"/>
    </source>
</evidence>
<dbReference type="SUPFAM" id="SSF56349">
    <property type="entry name" value="DNA breaking-rejoining enzymes"/>
    <property type="match status" value="1"/>
</dbReference>
<evidence type="ECO:0000313" key="4">
    <source>
        <dbReference type="EMBL" id="OSY42186.1"/>
    </source>
</evidence>